<protein>
    <submittedName>
        <fullName evidence="2">Uncharacterized protein</fullName>
    </submittedName>
</protein>
<dbReference type="OrthoDB" id="10275434at2759"/>
<organism evidence="2 3">
    <name type="scientific">Colletotrichum fructicola (strain Nara gc5)</name>
    <name type="common">Anthracnose fungus</name>
    <name type="synonym">Colletotrichum gloeosporioides (strain Nara gc5)</name>
    <dbReference type="NCBI Taxonomy" id="1213859"/>
    <lineage>
        <taxon>Eukaryota</taxon>
        <taxon>Fungi</taxon>
        <taxon>Dikarya</taxon>
        <taxon>Ascomycota</taxon>
        <taxon>Pezizomycotina</taxon>
        <taxon>Sordariomycetes</taxon>
        <taxon>Hypocreomycetidae</taxon>
        <taxon>Glomerellales</taxon>
        <taxon>Glomerellaceae</taxon>
        <taxon>Colletotrichum</taxon>
        <taxon>Colletotrichum gloeosporioides species complex</taxon>
    </lineage>
</organism>
<feature type="compositionally biased region" description="Basic and acidic residues" evidence="1">
    <location>
        <begin position="19"/>
        <end position="31"/>
    </location>
</feature>
<dbReference type="GeneID" id="43619831"/>
<reference evidence="2 3" key="1">
    <citation type="submission" date="2012-08" db="EMBL/GenBank/DDBJ databases">
        <authorList>
            <person name="Gan P.H.P."/>
            <person name="Ikeda K."/>
            <person name="Irieda H."/>
            <person name="Narusaka M."/>
            <person name="O'Connell R.J."/>
            <person name="Narusaka Y."/>
            <person name="Takano Y."/>
            <person name="Kubo Y."/>
            <person name="Shirasu K."/>
        </authorList>
    </citation>
    <scope>NUCLEOTIDE SEQUENCE [LARGE SCALE GENOMIC DNA]</scope>
    <source>
        <strain evidence="2 3">Nara gc5</strain>
    </source>
</reference>
<dbReference type="RefSeq" id="XP_031885233.1">
    <property type="nucleotide sequence ID" value="XM_032035829.1"/>
</dbReference>
<evidence type="ECO:0000313" key="2">
    <source>
        <dbReference type="EMBL" id="KAF4484910.1"/>
    </source>
</evidence>
<gene>
    <name evidence="2" type="ORF">CGGC5_v007276</name>
</gene>
<keyword evidence="3" id="KW-1185">Reference proteome</keyword>
<proteinExistence type="predicted"/>
<dbReference type="AlphaFoldDB" id="A0A7J6J502"/>
<evidence type="ECO:0000256" key="1">
    <source>
        <dbReference type="SAM" id="MobiDB-lite"/>
    </source>
</evidence>
<dbReference type="Proteomes" id="UP000011096">
    <property type="component" value="Unassembled WGS sequence"/>
</dbReference>
<comment type="caution">
    <text evidence="2">The sequence shown here is derived from an EMBL/GenBank/DDBJ whole genome shotgun (WGS) entry which is preliminary data.</text>
</comment>
<dbReference type="EMBL" id="ANPB02000004">
    <property type="protein sequence ID" value="KAF4484910.1"/>
    <property type="molecule type" value="Genomic_DNA"/>
</dbReference>
<feature type="region of interest" description="Disordered" evidence="1">
    <location>
        <begin position="1"/>
        <end position="70"/>
    </location>
</feature>
<evidence type="ECO:0000313" key="3">
    <source>
        <dbReference type="Proteomes" id="UP000011096"/>
    </source>
</evidence>
<reference evidence="2 3" key="2">
    <citation type="submission" date="2020-04" db="EMBL/GenBank/DDBJ databases">
        <title>Genome sequencing and assembly of multiple isolates from the Colletotrichum gloeosporioides species complex.</title>
        <authorList>
            <person name="Gan P."/>
            <person name="Shirasu K."/>
        </authorList>
    </citation>
    <scope>NUCLEOTIDE SEQUENCE [LARGE SCALE GENOMIC DNA]</scope>
    <source>
        <strain evidence="2 3">Nara gc5</strain>
    </source>
</reference>
<name>A0A7J6J502_COLFN</name>
<sequence length="70" mass="7731">MPSRSSATGYGALSGSGTKAERTARHDDWMKEQPSVQERLMSNAKSKDRKSSMQKAIGGFDKKWHSSTAR</sequence>
<accession>A0A7J6J502</accession>
<dbReference type="InParanoid" id="A0A7J6J502"/>